<accession>A0A494VNY5</accession>
<evidence type="ECO:0000313" key="2">
    <source>
        <dbReference type="EMBL" id="AYL96414.1"/>
    </source>
</evidence>
<protein>
    <submittedName>
        <fullName evidence="2">Uncharacterized protein</fullName>
    </submittedName>
</protein>
<dbReference type="KEGG" id="muh:HYN43_014395"/>
<gene>
    <name evidence="2" type="ORF">HYN43_014395</name>
</gene>
<keyword evidence="1" id="KW-1133">Transmembrane helix</keyword>
<keyword evidence="3" id="KW-1185">Reference proteome</keyword>
<dbReference type="OrthoDB" id="9879781at2"/>
<reference evidence="2 3" key="1">
    <citation type="submission" date="2018-10" db="EMBL/GenBank/DDBJ databases">
        <title>Genome sequencing of Mucilaginibacter sp. HYN0043.</title>
        <authorList>
            <person name="Kim M."/>
            <person name="Yi H."/>
        </authorList>
    </citation>
    <scope>NUCLEOTIDE SEQUENCE [LARGE SCALE GENOMIC DNA]</scope>
    <source>
        <strain evidence="2 3">HYN0043</strain>
    </source>
</reference>
<evidence type="ECO:0000313" key="3">
    <source>
        <dbReference type="Proteomes" id="UP000270046"/>
    </source>
</evidence>
<proteinExistence type="predicted"/>
<dbReference type="RefSeq" id="WP_119410012.1">
    <property type="nucleotide sequence ID" value="NZ_CP032869.1"/>
</dbReference>
<dbReference type="AlphaFoldDB" id="A0A494VNY5"/>
<feature type="transmembrane region" description="Helical" evidence="1">
    <location>
        <begin position="18"/>
        <end position="36"/>
    </location>
</feature>
<dbReference type="Proteomes" id="UP000270046">
    <property type="component" value="Chromosome"/>
</dbReference>
<keyword evidence="1" id="KW-0472">Membrane</keyword>
<dbReference type="EMBL" id="CP032869">
    <property type="protein sequence ID" value="AYL96414.1"/>
    <property type="molecule type" value="Genomic_DNA"/>
</dbReference>
<sequence length="208" mass="23707">MSQQSNNHSTTAKSKKRLWIGGSILIIVLCLAIFNFDTISEIYTYLFNTTHFEKGDKVYAPEDYFDPKGSGYTISVYRLIRPLTSGEIDDDLSSTFNDRKKDRLKEKSDLNKKPYLIAVGVGYVKDKMLKQHTALLGTYLDKALMYAKIKEENFEGTELFYAIKPNINNIEMGPVPYADIPETYTLADSAYYISPFITGKQEASVFKR</sequence>
<organism evidence="2 3">
    <name type="scientific">Mucilaginibacter celer</name>
    <dbReference type="NCBI Taxonomy" id="2305508"/>
    <lineage>
        <taxon>Bacteria</taxon>
        <taxon>Pseudomonadati</taxon>
        <taxon>Bacteroidota</taxon>
        <taxon>Sphingobacteriia</taxon>
        <taxon>Sphingobacteriales</taxon>
        <taxon>Sphingobacteriaceae</taxon>
        <taxon>Mucilaginibacter</taxon>
    </lineage>
</organism>
<evidence type="ECO:0000256" key="1">
    <source>
        <dbReference type="SAM" id="Phobius"/>
    </source>
</evidence>
<name>A0A494VNY5_9SPHI</name>
<keyword evidence="1" id="KW-0812">Transmembrane</keyword>